<keyword evidence="1" id="KW-0805">Transcription regulation</keyword>
<keyword evidence="2" id="KW-0238">DNA-binding</keyword>
<dbReference type="Gene3D" id="2.60.120.10">
    <property type="entry name" value="Jelly Rolls"/>
    <property type="match status" value="1"/>
</dbReference>
<accession>A0A423UMA3</accession>
<dbReference type="InterPro" id="IPR036390">
    <property type="entry name" value="WH_DNA-bd_sf"/>
</dbReference>
<comment type="caution">
    <text evidence="5">The sequence shown here is derived from an EMBL/GenBank/DDBJ whole genome shotgun (WGS) entry which is preliminary data.</text>
</comment>
<dbReference type="Pfam" id="PF13545">
    <property type="entry name" value="HTH_Crp_2"/>
    <property type="match status" value="1"/>
</dbReference>
<dbReference type="InterPro" id="IPR018490">
    <property type="entry name" value="cNMP-bd_dom_sf"/>
</dbReference>
<dbReference type="Proteomes" id="UP000285258">
    <property type="component" value="Unassembled WGS sequence"/>
</dbReference>
<dbReference type="InterPro" id="IPR000595">
    <property type="entry name" value="cNMP-bd_dom"/>
</dbReference>
<feature type="domain" description="Cyclic nucleotide-binding" evidence="4">
    <location>
        <begin position="14"/>
        <end position="118"/>
    </location>
</feature>
<dbReference type="InterPro" id="IPR014710">
    <property type="entry name" value="RmlC-like_jellyroll"/>
</dbReference>
<dbReference type="SUPFAM" id="SSF46785">
    <property type="entry name" value="Winged helix' DNA-binding domain"/>
    <property type="match status" value="1"/>
</dbReference>
<dbReference type="RefSeq" id="WP_096227591.1">
    <property type="nucleotide sequence ID" value="NZ_CP168029.1"/>
</dbReference>
<evidence type="ECO:0000259" key="4">
    <source>
        <dbReference type="PROSITE" id="PS50042"/>
    </source>
</evidence>
<reference evidence="6" key="1">
    <citation type="submission" date="2018-05" db="EMBL/GenBank/DDBJ databases">
        <title>Genome Sequencing of selected type strains of the family Eggerthellaceae.</title>
        <authorList>
            <person name="Danylec N."/>
            <person name="Stoll D.A."/>
            <person name="Doetsch A."/>
            <person name="Huch M."/>
        </authorList>
    </citation>
    <scope>NUCLEOTIDE SEQUENCE [LARGE SCALE GENOMIC DNA]</scope>
    <source>
        <strain evidence="6">DSM 27213</strain>
    </source>
</reference>
<dbReference type="PROSITE" id="PS50042">
    <property type="entry name" value="CNMP_BINDING_3"/>
    <property type="match status" value="1"/>
</dbReference>
<dbReference type="InterPro" id="IPR012318">
    <property type="entry name" value="HTH_CRP"/>
</dbReference>
<sequence length="228" mass="25938">MKYADLQLMAKTPLFKNLTLEQIENLVERNRGYTRSFKRGDILLVAGDPIEVCGLLLKGKVKIMTESFQGNQSIIADIGPGELYGEPFNWLSYPRVPITVQASVNTTVLFIDLRTFIRPTGGADPEIDQIVLSNIVTSFAEKIILFRNKVEVLSQRGLRAKILMTVRKFAEKQGTDTPVIPFSRKEFAEYLCVNRNSLTRQLKEMELAGDIEVMGKRIRFCHREELLL</sequence>
<dbReference type="CDD" id="cd00038">
    <property type="entry name" value="CAP_ED"/>
    <property type="match status" value="1"/>
</dbReference>
<dbReference type="SMART" id="SM00100">
    <property type="entry name" value="cNMP"/>
    <property type="match status" value="1"/>
</dbReference>
<dbReference type="GO" id="GO:0003677">
    <property type="term" value="F:DNA binding"/>
    <property type="evidence" value="ECO:0007669"/>
    <property type="project" value="UniProtKB-KW"/>
</dbReference>
<dbReference type="EMBL" id="QIBW01000003">
    <property type="protein sequence ID" value="ROT91089.1"/>
    <property type="molecule type" value="Genomic_DNA"/>
</dbReference>
<keyword evidence="3" id="KW-0804">Transcription</keyword>
<evidence type="ECO:0000256" key="2">
    <source>
        <dbReference type="ARBA" id="ARBA00023125"/>
    </source>
</evidence>
<name>A0A423UMA3_9ACTN</name>
<dbReference type="Pfam" id="PF00027">
    <property type="entry name" value="cNMP_binding"/>
    <property type="match status" value="1"/>
</dbReference>
<protein>
    <submittedName>
        <fullName evidence="5">Crp/Fnr family transcriptional regulator</fullName>
    </submittedName>
</protein>
<proteinExistence type="predicted"/>
<dbReference type="GO" id="GO:0006355">
    <property type="term" value="P:regulation of DNA-templated transcription"/>
    <property type="evidence" value="ECO:0007669"/>
    <property type="project" value="InterPro"/>
</dbReference>
<evidence type="ECO:0000313" key="5">
    <source>
        <dbReference type="EMBL" id="ROT91089.1"/>
    </source>
</evidence>
<dbReference type="AlphaFoldDB" id="A0A423UMA3"/>
<dbReference type="SUPFAM" id="SSF51206">
    <property type="entry name" value="cAMP-binding domain-like"/>
    <property type="match status" value="1"/>
</dbReference>
<evidence type="ECO:0000313" key="6">
    <source>
        <dbReference type="Proteomes" id="UP000285258"/>
    </source>
</evidence>
<organism evidence="5 6">
    <name type="scientific">Gordonibacter urolithinfaciens</name>
    <dbReference type="NCBI Taxonomy" id="1335613"/>
    <lineage>
        <taxon>Bacteria</taxon>
        <taxon>Bacillati</taxon>
        <taxon>Actinomycetota</taxon>
        <taxon>Coriobacteriia</taxon>
        <taxon>Eggerthellales</taxon>
        <taxon>Eggerthellaceae</taxon>
        <taxon>Gordonibacter</taxon>
    </lineage>
</organism>
<gene>
    <name evidence="5" type="ORF">DMP12_03545</name>
</gene>
<evidence type="ECO:0000256" key="3">
    <source>
        <dbReference type="ARBA" id="ARBA00023163"/>
    </source>
</evidence>
<evidence type="ECO:0000256" key="1">
    <source>
        <dbReference type="ARBA" id="ARBA00023015"/>
    </source>
</evidence>